<name>A0A183TNS6_SCHSO</name>
<dbReference type="WBParaSite" id="SSLN_0001880701-mRNA-1">
    <property type="protein sequence ID" value="SSLN_0001880701-mRNA-1"/>
    <property type="gene ID" value="SSLN_0001880701"/>
</dbReference>
<dbReference type="OrthoDB" id="6256994at2759"/>
<evidence type="ECO:0000313" key="2">
    <source>
        <dbReference type="Proteomes" id="UP000275846"/>
    </source>
</evidence>
<reference evidence="3" key="1">
    <citation type="submission" date="2016-06" db="UniProtKB">
        <authorList>
            <consortium name="WormBaseParasite"/>
        </authorList>
    </citation>
    <scope>IDENTIFICATION</scope>
</reference>
<keyword evidence="2" id="KW-1185">Reference proteome</keyword>
<dbReference type="PANTHER" id="PTHR33395">
    <property type="entry name" value="TRANSCRIPTASE, PUTATIVE-RELATED-RELATED"/>
    <property type="match status" value="1"/>
</dbReference>
<dbReference type="PANTHER" id="PTHR33395:SF22">
    <property type="entry name" value="REVERSE TRANSCRIPTASE DOMAIN-CONTAINING PROTEIN"/>
    <property type="match status" value="1"/>
</dbReference>
<organism evidence="3">
    <name type="scientific">Schistocephalus solidus</name>
    <name type="common">Tapeworm</name>
    <dbReference type="NCBI Taxonomy" id="70667"/>
    <lineage>
        <taxon>Eukaryota</taxon>
        <taxon>Metazoa</taxon>
        <taxon>Spiralia</taxon>
        <taxon>Lophotrochozoa</taxon>
        <taxon>Platyhelminthes</taxon>
        <taxon>Cestoda</taxon>
        <taxon>Eucestoda</taxon>
        <taxon>Diphyllobothriidea</taxon>
        <taxon>Diphyllobothriidae</taxon>
        <taxon>Schistocephalus</taxon>
    </lineage>
</organism>
<dbReference type="AlphaFoldDB" id="A0A183TNS6"/>
<evidence type="ECO:0000313" key="1">
    <source>
        <dbReference type="EMBL" id="VDM04510.1"/>
    </source>
</evidence>
<gene>
    <name evidence="1" type="ORF">SSLN_LOCUS18124</name>
</gene>
<dbReference type="EMBL" id="UYSU01043733">
    <property type="protein sequence ID" value="VDM04510.1"/>
    <property type="molecule type" value="Genomic_DNA"/>
</dbReference>
<protein>
    <submittedName>
        <fullName evidence="1 3">Uncharacterized protein</fullName>
    </submittedName>
</protein>
<sequence>MQRNWVKCLIVITRQAFEVDLLNRATVNLKLFYGYLRRNTRNTDLIPLLKTVEGIDLTEDGAKADHLSEFFQLVFTKETRYNHPIDGFEVDTIVETVNFTNTTVLKELLRLKETKYPEPDEVPPKLLKELTRELAKPLSTLLQTSFQTGSLPADWKSAWITPLYKGGNRVSANIIHQ</sequence>
<dbReference type="Proteomes" id="UP000275846">
    <property type="component" value="Unassembled WGS sequence"/>
</dbReference>
<reference evidence="1 2" key="2">
    <citation type="submission" date="2018-11" db="EMBL/GenBank/DDBJ databases">
        <authorList>
            <consortium name="Pathogen Informatics"/>
        </authorList>
    </citation>
    <scope>NUCLEOTIDE SEQUENCE [LARGE SCALE GENOMIC DNA]</scope>
    <source>
        <strain evidence="1 2">NST_G2</strain>
    </source>
</reference>
<evidence type="ECO:0000313" key="3">
    <source>
        <dbReference type="WBParaSite" id="SSLN_0001880701-mRNA-1"/>
    </source>
</evidence>
<proteinExistence type="predicted"/>
<accession>A0A183TNS6</accession>